<reference evidence="1 2" key="1">
    <citation type="journal article" date="2009" name="Genome Biol.">
        <title>Community-wide analysis of microbial genome sequence signatures.</title>
        <authorList>
            <person name="Dick G.J."/>
            <person name="Andersson A.F."/>
            <person name="Baker B.J."/>
            <person name="Simmons S.L."/>
            <person name="Thomas B.C."/>
            <person name="Yelton A.P."/>
            <person name="Banfield J.F."/>
        </authorList>
    </citation>
    <scope>NUCLEOTIDE SEQUENCE [LARGE SCALE GENOMIC DNA]</scope>
    <source>
        <strain evidence="1">ARMAN-2</strain>
    </source>
</reference>
<evidence type="ECO:0000313" key="1">
    <source>
        <dbReference type="EMBL" id="EET90066.1"/>
    </source>
</evidence>
<name>C7DHG4_MICA2</name>
<sequence>MDSLIERVRRAVENSPNGIAMLETLESLQLCDKFTLKTTLSRLDKSGRIIRLKRGVYSSNPIKDAFVAAQSTYGGYIGFSSALYVHKLIAELPFLVTVVTTHLSTLKTIGAYQFRAVAMKEKAIGFQNVGDLTVSTRAKTLFDCLYLERYSIERDKLIEVYRSAKLSPGELSEFDLYVKRFVSKRRRAKFDMIKADITGSG</sequence>
<evidence type="ECO:0000313" key="2">
    <source>
        <dbReference type="Proteomes" id="UP000332487"/>
    </source>
</evidence>
<organism evidence="1 2">
    <name type="scientific">Candidatus Micrarchaeum acidiphilum ARMAN-2</name>
    <dbReference type="NCBI Taxonomy" id="425595"/>
    <lineage>
        <taxon>Archaea</taxon>
        <taxon>Candidatus Micrarchaeota</taxon>
        <taxon>Candidatus Micrarchaeia</taxon>
        <taxon>Candidatus Micrarchaeales</taxon>
        <taxon>Candidatus Micrarchaeaceae</taxon>
        <taxon>Candidatus Micrarchaeum</taxon>
    </lineage>
</organism>
<dbReference type="AlphaFoldDB" id="C7DHG4"/>
<dbReference type="EMBL" id="GG697240">
    <property type="protein sequence ID" value="EET90066.1"/>
    <property type="molecule type" value="Genomic_DNA"/>
</dbReference>
<keyword evidence="2" id="KW-1185">Reference proteome</keyword>
<gene>
    <name evidence="1" type="ORF">UNLARM2_0508</name>
</gene>
<proteinExistence type="predicted"/>
<accession>C7DHG4</accession>
<dbReference type="Proteomes" id="UP000332487">
    <property type="component" value="Unassembled WGS sequence"/>
</dbReference>
<reference evidence="1 2" key="2">
    <citation type="journal article" date="2010" name="Proc. Natl. Acad. Sci. U.S.A.">
        <title>Enigmatic, ultrasmall, uncultivated Archaea.</title>
        <authorList>
            <person name="Baker B.J."/>
            <person name="Comolli L.R."/>
            <person name="Dick G.J."/>
            <person name="Hauser L.J."/>
            <person name="Hyatt D."/>
            <person name="Dill B.D."/>
            <person name="Land M.L."/>
            <person name="Verberkmoes N.C."/>
            <person name="Hettich R.L."/>
            <person name="Banfield J.F."/>
        </authorList>
    </citation>
    <scope>NUCLEOTIDE SEQUENCE [LARGE SCALE GENOMIC DNA]</scope>
    <source>
        <strain evidence="1">ARMAN-2</strain>
    </source>
</reference>
<protein>
    <submittedName>
        <fullName evidence="1">Transcriptional regulator-like protein</fullName>
    </submittedName>
</protein>